<organism evidence="1 2">
    <name type="scientific">Hymenobacter lapidarius</name>
    <dbReference type="NCBI Taxonomy" id="1908237"/>
    <lineage>
        <taxon>Bacteria</taxon>
        <taxon>Pseudomonadati</taxon>
        <taxon>Bacteroidota</taxon>
        <taxon>Cytophagia</taxon>
        <taxon>Cytophagales</taxon>
        <taxon>Hymenobacteraceae</taxon>
        <taxon>Hymenobacter</taxon>
    </lineage>
</organism>
<comment type="caution">
    <text evidence="1">The sequence shown here is derived from an EMBL/GenBank/DDBJ whole genome shotgun (WGS) entry which is preliminary data.</text>
</comment>
<dbReference type="Proteomes" id="UP000176294">
    <property type="component" value="Unassembled WGS sequence"/>
</dbReference>
<proteinExistence type="predicted"/>
<dbReference type="OrthoDB" id="876092at2"/>
<dbReference type="RefSeq" id="WP_070730967.1">
    <property type="nucleotide sequence ID" value="NZ_MDZB01000175.1"/>
</dbReference>
<reference evidence="1 2" key="1">
    <citation type="submission" date="2016-08" db="EMBL/GenBank/DDBJ databases">
        <title>Hymenobacter coccineus sp. nov., Hymenobacter lapidarius sp. nov. and Hymenobacter glacialis sp. nov., isolated from Antarctic soil.</title>
        <authorList>
            <person name="Sedlacek I."/>
            <person name="Kralova S."/>
            <person name="Kyrova K."/>
            <person name="Maslanova I."/>
            <person name="Stankova E."/>
            <person name="Vrbovska V."/>
            <person name="Nemec M."/>
            <person name="Bartak M."/>
            <person name="Svec P."/>
            <person name="Busse H.-J."/>
            <person name="Pantucek R."/>
        </authorList>
    </citation>
    <scope>NUCLEOTIDE SEQUENCE [LARGE SCALE GENOMIC DNA]</scope>
    <source>
        <strain evidence="1 2">CCM 8643</strain>
    </source>
</reference>
<dbReference type="AlphaFoldDB" id="A0A1G1SQC4"/>
<dbReference type="PROSITE" id="PS51257">
    <property type="entry name" value="PROKAR_LIPOPROTEIN"/>
    <property type="match status" value="1"/>
</dbReference>
<gene>
    <name evidence="1" type="ORF">BEN47_06055</name>
</gene>
<protein>
    <submittedName>
        <fullName evidence="1">Uncharacterized protein</fullName>
    </submittedName>
</protein>
<sequence length="184" mass="19879">MSFISRLLGLGLLSILFLLVMSCESTKSTTTEFGSPNRVRGAVLAKPESRQIVHFTDSTAEYKTSRSDLAKAFIREFGDGTVIDKVQVRKAPVDAGGPVTYYLIGMGLRSGSFRAMALPLTSGGDDTYYLRPGAERYILSSVGCPACYFNFDNGRIVGAICAENAPGSHCDLKVEVNNSLFTAR</sequence>
<dbReference type="EMBL" id="MDZB01000175">
    <property type="protein sequence ID" value="OGX80817.1"/>
    <property type="molecule type" value="Genomic_DNA"/>
</dbReference>
<name>A0A1G1SQC4_9BACT</name>
<evidence type="ECO:0000313" key="1">
    <source>
        <dbReference type="EMBL" id="OGX80817.1"/>
    </source>
</evidence>
<accession>A0A1G1SQC4</accession>
<keyword evidence="2" id="KW-1185">Reference proteome</keyword>
<evidence type="ECO:0000313" key="2">
    <source>
        <dbReference type="Proteomes" id="UP000176294"/>
    </source>
</evidence>